<feature type="compositionally biased region" description="Basic and acidic residues" evidence="1">
    <location>
        <begin position="227"/>
        <end position="246"/>
    </location>
</feature>
<accession>A0A8S4PVE3</accession>
<keyword evidence="4" id="KW-1185">Reference proteome</keyword>
<evidence type="ECO:0000256" key="1">
    <source>
        <dbReference type="SAM" id="MobiDB-lite"/>
    </source>
</evidence>
<comment type="caution">
    <text evidence="3">The sequence shown here is derived from an EMBL/GenBank/DDBJ whole genome shotgun (WGS) entry which is preliminary data.</text>
</comment>
<evidence type="ECO:0000313" key="3">
    <source>
        <dbReference type="EMBL" id="CAH1797786.1"/>
    </source>
</evidence>
<feature type="region of interest" description="Disordered" evidence="1">
    <location>
        <begin position="227"/>
        <end position="269"/>
    </location>
</feature>
<feature type="region of interest" description="Disordered" evidence="1">
    <location>
        <begin position="165"/>
        <end position="197"/>
    </location>
</feature>
<feature type="compositionally biased region" description="Basic and acidic residues" evidence="1">
    <location>
        <begin position="168"/>
        <end position="181"/>
    </location>
</feature>
<dbReference type="EMBL" id="CAIIXF020000010">
    <property type="protein sequence ID" value="CAH1797786.1"/>
    <property type="molecule type" value="Genomic_DNA"/>
</dbReference>
<protein>
    <submittedName>
        <fullName evidence="3">Uncharacterized protein</fullName>
    </submittedName>
</protein>
<dbReference type="AlphaFoldDB" id="A0A8S4PVE3"/>
<name>A0A8S4PVE3_OWEFU</name>
<feature type="signal peptide" evidence="2">
    <location>
        <begin position="1"/>
        <end position="26"/>
    </location>
</feature>
<organism evidence="3 4">
    <name type="scientific">Owenia fusiformis</name>
    <name type="common">Polychaete worm</name>
    <dbReference type="NCBI Taxonomy" id="6347"/>
    <lineage>
        <taxon>Eukaryota</taxon>
        <taxon>Metazoa</taxon>
        <taxon>Spiralia</taxon>
        <taxon>Lophotrochozoa</taxon>
        <taxon>Annelida</taxon>
        <taxon>Polychaeta</taxon>
        <taxon>Sedentaria</taxon>
        <taxon>Canalipalpata</taxon>
        <taxon>Sabellida</taxon>
        <taxon>Oweniida</taxon>
        <taxon>Oweniidae</taxon>
        <taxon>Owenia</taxon>
    </lineage>
</organism>
<keyword evidence="2" id="KW-0732">Signal</keyword>
<dbReference type="Proteomes" id="UP000749559">
    <property type="component" value="Unassembled WGS sequence"/>
</dbReference>
<gene>
    <name evidence="3" type="ORF">OFUS_LOCUS22010</name>
</gene>
<reference evidence="3" key="1">
    <citation type="submission" date="2022-03" db="EMBL/GenBank/DDBJ databases">
        <authorList>
            <person name="Martin C."/>
        </authorList>
    </citation>
    <scope>NUCLEOTIDE SEQUENCE</scope>
</reference>
<sequence>MVLGRKIVLVGFCAVILIAFSSVADAKQSNRGRRSWKRPRFSKRLGFFQRGLDSAEDDAENRSLFNEIAEYLSTVYGNDNLQLNAENDDVAPQSRDYGDYVTGKGFSGLLDKRSDDVAPQSRAYDDYETGKGFSEMLNTKKRSDNVAVSLFDYYDYETGKSKMLNTKKRSEDVAPESRDYDDYYTGKLPPPQDNSEELLNVEKGTLQTKFKELLENLANGNLELSARKRSDDLVAPESRDYDDYYTGKRPAGQDDSNELLNDVDMVSTA</sequence>
<feature type="chain" id="PRO_5035872110" evidence="2">
    <location>
        <begin position="27"/>
        <end position="269"/>
    </location>
</feature>
<evidence type="ECO:0000313" key="4">
    <source>
        <dbReference type="Proteomes" id="UP000749559"/>
    </source>
</evidence>
<evidence type="ECO:0000256" key="2">
    <source>
        <dbReference type="SAM" id="SignalP"/>
    </source>
</evidence>
<proteinExistence type="predicted"/>